<evidence type="ECO:0000313" key="3">
    <source>
        <dbReference type="Proteomes" id="UP000013070"/>
    </source>
</evidence>
<proteinExistence type="predicted"/>
<feature type="transmembrane region" description="Helical" evidence="1">
    <location>
        <begin position="58"/>
        <end position="77"/>
    </location>
</feature>
<dbReference type="RefSeq" id="WP_004786103.1">
    <property type="nucleotide sequence ID" value="NZ_DAIQCP010000074.1"/>
</dbReference>
<keyword evidence="1" id="KW-0812">Transmembrane</keyword>
<dbReference type="Proteomes" id="UP000013070">
    <property type="component" value="Unassembled WGS sequence"/>
</dbReference>
<gene>
    <name evidence="2" type="ORF">F969_03338</name>
</gene>
<sequence>MKPEEIDVFFEQQKQIHEQKKATTLSFRATYLLVFMLIYTLVTGYLTVLNFLDSGDLISGFSVMILIGLFYIVKYFFTGH</sequence>
<dbReference type="EMBL" id="APPE01000081">
    <property type="protein sequence ID" value="ENU97758.1"/>
    <property type="molecule type" value="Genomic_DNA"/>
</dbReference>
<comment type="caution">
    <text evidence="2">The sequence shown here is derived from an EMBL/GenBank/DDBJ whole genome shotgun (WGS) entry which is preliminary data.</text>
</comment>
<keyword evidence="1" id="KW-0472">Membrane</keyword>
<reference evidence="2 3" key="1">
    <citation type="submission" date="2013-02" db="EMBL/GenBank/DDBJ databases">
        <title>The Genome Sequence of Acinetobacter sp. NIPH 899.</title>
        <authorList>
            <consortium name="The Broad Institute Genome Sequencing Platform"/>
            <consortium name="The Broad Institute Genome Sequencing Center for Infectious Disease"/>
            <person name="Cerqueira G."/>
            <person name="Feldgarden M."/>
            <person name="Courvalin P."/>
            <person name="Perichon B."/>
            <person name="Grillot-Courvalin C."/>
            <person name="Clermont D."/>
            <person name="Rocha E."/>
            <person name="Yoon E.-J."/>
            <person name="Nemec A."/>
            <person name="Walker B."/>
            <person name="Young S.K."/>
            <person name="Zeng Q."/>
            <person name="Gargeya S."/>
            <person name="Fitzgerald M."/>
            <person name="Haas B."/>
            <person name="Abouelleil A."/>
            <person name="Alvarado L."/>
            <person name="Arachchi H.M."/>
            <person name="Berlin A.M."/>
            <person name="Chapman S.B."/>
            <person name="Dewar J."/>
            <person name="Goldberg J."/>
            <person name="Griggs A."/>
            <person name="Gujja S."/>
            <person name="Hansen M."/>
            <person name="Howarth C."/>
            <person name="Imamovic A."/>
            <person name="Larimer J."/>
            <person name="McCowan C."/>
            <person name="Murphy C."/>
            <person name="Neiman D."/>
            <person name="Pearson M."/>
            <person name="Priest M."/>
            <person name="Roberts A."/>
            <person name="Saif S."/>
            <person name="Shea T."/>
            <person name="Sisk P."/>
            <person name="Sykes S."/>
            <person name="Wortman J."/>
            <person name="Nusbaum C."/>
            <person name="Birren B."/>
        </authorList>
    </citation>
    <scope>NUCLEOTIDE SEQUENCE [LARGE SCALE GENOMIC DNA]</scope>
    <source>
        <strain evidence="2 3">NIPH 899</strain>
    </source>
</reference>
<dbReference type="HOGENOM" id="CLU_2581756_0_0_6"/>
<accession>N8WLI3</accession>
<feature type="transmembrane region" description="Helical" evidence="1">
    <location>
        <begin position="29"/>
        <end position="52"/>
    </location>
</feature>
<organism evidence="2 3">
    <name type="scientific">Acinetobacter variabilis</name>
    <dbReference type="NCBI Taxonomy" id="70346"/>
    <lineage>
        <taxon>Bacteria</taxon>
        <taxon>Pseudomonadati</taxon>
        <taxon>Pseudomonadota</taxon>
        <taxon>Gammaproteobacteria</taxon>
        <taxon>Moraxellales</taxon>
        <taxon>Moraxellaceae</taxon>
        <taxon>Acinetobacter</taxon>
    </lineage>
</organism>
<protein>
    <submittedName>
        <fullName evidence="2">Uncharacterized protein</fullName>
    </submittedName>
</protein>
<name>N8WLI3_9GAMM</name>
<dbReference type="PATRIC" id="fig|1217710.3.peg.3209"/>
<dbReference type="AlphaFoldDB" id="N8WLI3"/>
<evidence type="ECO:0000313" key="2">
    <source>
        <dbReference type="EMBL" id="ENU97758.1"/>
    </source>
</evidence>
<keyword evidence="1" id="KW-1133">Transmembrane helix</keyword>
<keyword evidence="3" id="KW-1185">Reference proteome</keyword>
<evidence type="ECO:0000256" key="1">
    <source>
        <dbReference type="SAM" id="Phobius"/>
    </source>
</evidence>